<dbReference type="STRING" id="695850.A0A067D849"/>
<dbReference type="RefSeq" id="XP_012194504.1">
    <property type="nucleotide sequence ID" value="XM_012339114.1"/>
</dbReference>
<protein>
    <submittedName>
        <fullName evidence="2">Uncharacterized protein</fullName>
    </submittedName>
</protein>
<dbReference type="GeneID" id="24123525"/>
<proteinExistence type="predicted"/>
<dbReference type="AlphaFoldDB" id="A0A067D849"/>
<organism evidence="2 3">
    <name type="scientific">Saprolegnia parasitica (strain CBS 223.65)</name>
    <dbReference type="NCBI Taxonomy" id="695850"/>
    <lineage>
        <taxon>Eukaryota</taxon>
        <taxon>Sar</taxon>
        <taxon>Stramenopiles</taxon>
        <taxon>Oomycota</taxon>
        <taxon>Saprolegniomycetes</taxon>
        <taxon>Saprolegniales</taxon>
        <taxon>Saprolegniaceae</taxon>
        <taxon>Saprolegnia</taxon>
    </lineage>
</organism>
<gene>
    <name evidence="2" type="ORF">SPRG_00902</name>
</gene>
<dbReference type="OrthoDB" id="10598395at2759"/>
<evidence type="ECO:0000256" key="1">
    <source>
        <dbReference type="SAM" id="Coils"/>
    </source>
</evidence>
<dbReference type="EMBL" id="KK583190">
    <property type="protein sequence ID" value="KDO34841.1"/>
    <property type="molecule type" value="Genomic_DNA"/>
</dbReference>
<dbReference type="VEuPathDB" id="FungiDB:SPRG_00902"/>
<name>A0A067D849_SAPPC</name>
<feature type="coiled-coil region" evidence="1">
    <location>
        <begin position="111"/>
        <end position="145"/>
    </location>
</feature>
<sequence>MAKKLHDEIKKLAVVNLEIVRKDKLTMYAMGARHEALQALKETQRQLHEMTMVRDGCNQTIAHLGETVDKLNASLRETTSVAKGQTDALAAQEHMLLELRATIDEQATAHAATLQQAAARHDEEYTKLQAKLDKTNKELVESVQDNIALDGKLRQAQERISRFLSA</sequence>
<keyword evidence="3" id="KW-1185">Reference proteome</keyword>
<reference evidence="2 3" key="1">
    <citation type="journal article" date="2013" name="PLoS Genet.">
        <title>Distinctive expansion of potential virulence genes in the genome of the oomycete fish pathogen Saprolegnia parasitica.</title>
        <authorList>
            <person name="Jiang R.H."/>
            <person name="de Bruijn I."/>
            <person name="Haas B.J."/>
            <person name="Belmonte R."/>
            <person name="Lobach L."/>
            <person name="Christie J."/>
            <person name="van den Ackerveken G."/>
            <person name="Bottin A."/>
            <person name="Bulone V."/>
            <person name="Diaz-Moreno S.M."/>
            <person name="Dumas B."/>
            <person name="Fan L."/>
            <person name="Gaulin E."/>
            <person name="Govers F."/>
            <person name="Grenville-Briggs L.J."/>
            <person name="Horner N.R."/>
            <person name="Levin J.Z."/>
            <person name="Mammella M."/>
            <person name="Meijer H.J."/>
            <person name="Morris P."/>
            <person name="Nusbaum C."/>
            <person name="Oome S."/>
            <person name="Phillips A.J."/>
            <person name="van Rooyen D."/>
            <person name="Rzeszutek E."/>
            <person name="Saraiva M."/>
            <person name="Secombes C.J."/>
            <person name="Seidl M.F."/>
            <person name="Snel B."/>
            <person name="Stassen J.H."/>
            <person name="Sykes S."/>
            <person name="Tripathy S."/>
            <person name="van den Berg H."/>
            <person name="Vega-Arreguin J.C."/>
            <person name="Wawra S."/>
            <person name="Young S.K."/>
            <person name="Zeng Q."/>
            <person name="Dieguez-Uribeondo J."/>
            <person name="Russ C."/>
            <person name="Tyler B.M."/>
            <person name="van West P."/>
        </authorList>
    </citation>
    <scope>NUCLEOTIDE SEQUENCE [LARGE SCALE GENOMIC DNA]</scope>
    <source>
        <strain evidence="2 3">CBS 223.65</strain>
    </source>
</reference>
<dbReference type="KEGG" id="spar:SPRG_00902"/>
<keyword evidence="1" id="KW-0175">Coiled coil</keyword>
<evidence type="ECO:0000313" key="2">
    <source>
        <dbReference type="EMBL" id="KDO34841.1"/>
    </source>
</evidence>
<evidence type="ECO:0000313" key="3">
    <source>
        <dbReference type="Proteomes" id="UP000030745"/>
    </source>
</evidence>
<dbReference type="Proteomes" id="UP000030745">
    <property type="component" value="Unassembled WGS sequence"/>
</dbReference>
<accession>A0A067D849</accession>